<dbReference type="PRINTS" id="PR01217">
    <property type="entry name" value="PRICHEXTENSN"/>
</dbReference>
<feature type="compositionally biased region" description="Low complexity" evidence="1">
    <location>
        <begin position="163"/>
        <end position="172"/>
    </location>
</feature>
<name>A0A5B7K7I0_PORTR</name>
<feature type="compositionally biased region" description="Low complexity" evidence="1">
    <location>
        <begin position="70"/>
        <end position="88"/>
    </location>
</feature>
<feature type="compositionally biased region" description="Basic residues" evidence="1">
    <location>
        <begin position="117"/>
        <end position="126"/>
    </location>
</feature>
<dbReference type="Proteomes" id="UP000324222">
    <property type="component" value="Unassembled WGS sequence"/>
</dbReference>
<accession>A0A5B7K7I0</accession>
<feature type="compositionally biased region" description="Polar residues" evidence="1">
    <location>
        <begin position="142"/>
        <end position="156"/>
    </location>
</feature>
<organism evidence="2 3">
    <name type="scientific">Portunus trituberculatus</name>
    <name type="common">Swimming crab</name>
    <name type="synonym">Neptunus trituberculatus</name>
    <dbReference type="NCBI Taxonomy" id="210409"/>
    <lineage>
        <taxon>Eukaryota</taxon>
        <taxon>Metazoa</taxon>
        <taxon>Ecdysozoa</taxon>
        <taxon>Arthropoda</taxon>
        <taxon>Crustacea</taxon>
        <taxon>Multicrustacea</taxon>
        <taxon>Malacostraca</taxon>
        <taxon>Eumalacostraca</taxon>
        <taxon>Eucarida</taxon>
        <taxon>Decapoda</taxon>
        <taxon>Pleocyemata</taxon>
        <taxon>Brachyura</taxon>
        <taxon>Eubrachyura</taxon>
        <taxon>Portunoidea</taxon>
        <taxon>Portunidae</taxon>
        <taxon>Portuninae</taxon>
        <taxon>Portunus</taxon>
    </lineage>
</organism>
<dbReference type="EMBL" id="VSRR010131821">
    <property type="protein sequence ID" value="MPD02517.1"/>
    <property type="molecule type" value="Genomic_DNA"/>
</dbReference>
<comment type="caution">
    <text evidence="2">The sequence shown here is derived from an EMBL/GenBank/DDBJ whole genome shotgun (WGS) entry which is preliminary data.</text>
</comment>
<feature type="region of interest" description="Disordered" evidence="1">
    <location>
        <begin position="64"/>
        <end position="188"/>
    </location>
</feature>
<dbReference type="AlphaFoldDB" id="A0A5B7K7I0"/>
<feature type="compositionally biased region" description="Low complexity" evidence="1">
    <location>
        <begin position="127"/>
        <end position="136"/>
    </location>
</feature>
<sequence>MHQSKYRTQGKWLRWTGLGWTGLGWAKLGWAGLGWAGLGRTFPPSPSTFPPLLTNVPRTTDGNFTIFCRNTSSHSSPPQHHTPSHNTTPTPPHHNTHHQNIPTTTPHPPEHHTHQNTTHHHSKLPHNHTPPQHTTPSRSSHRTPLSLQYHSSTSVITPRPLCPSYQPSRLSPPSSPPSQHNVYPESCY</sequence>
<evidence type="ECO:0000256" key="1">
    <source>
        <dbReference type="SAM" id="MobiDB-lite"/>
    </source>
</evidence>
<protein>
    <submittedName>
        <fullName evidence="2">Uncharacterized protein</fullName>
    </submittedName>
</protein>
<evidence type="ECO:0000313" key="3">
    <source>
        <dbReference type="Proteomes" id="UP000324222"/>
    </source>
</evidence>
<keyword evidence="3" id="KW-1185">Reference proteome</keyword>
<gene>
    <name evidence="2" type="ORF">E2C01_098106</name>
</gene>
<reference evidence="2 3" key="1">
    <citation type="submission" date="2019-05" db="EMBL/GenBank/DDBJ databases">
        <title>Another draft genome of Portunus trituberculatus and its Hox gene families provides insights of decapod evolution.</title>
        <authorList>
            <person name="Jeong J.-H."/>
            <person name="Song I."/>
            <person name="Kim S."/>
            <person name="Choi T."/>
            <person name="Kim D."/>
            <person name="Ryu S."/>
            <person name="Kim W."/>
        </authorList>
    </citation>
    <scope>NUCLEOTIDE SEQUENCE [LARGE SCALE GENOMIC DNA]</scope>
    <source>
        <tissue evidence="2">Muscle</tissue>
    </source>
</reference>
<proteinExistence type="predicted"/>
<evidence type="ECO:0000313" key="2">
    <source>
        <dbReference type="EMBL" id="MPD02517.1"/>
    </source>
</evidence>